<organism evidence="1 2">
    <name type="scientific">Hymenobacter glaciei</name>
    <dbReference type="NCBI Taxonomy" id="877209"/>
    <lineage>
        <taxon>Bacteria</taxon>
        <taxon>Pseudomonadati</taxon>
        <taxon>Bacteroidota</taxon>
        <taxon>Cytophagia</taxon>
        <taxon>Cytophagales</taxon>
        <taxon>Hymenobacteraceae</taxon>
        <taxon>Hymenobacter</taxon>
    </lineage>
</organism>
<dbReference type="Proteomes" id="UP001501469">
    <property type="component" value="Unassembled WGS sequence"/>
</dbReference>
<gene>
    <name evidence="1" type="ORF">GCM10022409_19640</name>
</gene>
<name>A0ABP7U3P6_9BACT</name>
<comment type="caution">
    <text evidence="1">The sequence shown here is derived from an EMBL/GenBank/DDBJ whole genome shotgun (WGS) entry which is preliminary data.</text>
</comment>
<evidence type="ECO:0000313" key="1">
    <source>
        <dbReference type="EMBL" id="GAA4035122.1"/>
    </source>
</evidence>
<reference evidence="2" key="1">
    <citation type="journal article" date="2019" name="Int. J. Syst. Evol. Microbiol.">
        <title>The Global Catalogue of Microorganisms (GCM) 10K type strain sequencing project: providing services to taxonomists for standard genome sequencing and annotation.</title>
        <authorList>
            <consortium name="The Broad Institute Genomics Platform"/>
            <consortium name="The Broad Institute Genome Sequencing Center for Infectious Disease"/>
            <person name="Wu L."/>
            <person name="Ma J."/>
        </authorList>
    </citation>
    <scope>NUCLEOTIDE SEQUENCE [LARGE SCALE GENOMIC DNA]</scope>
    <source>
        <strain evidence="2">JCM 17225</strain>
    </source>
</reference>
<keyword evidence="2" id="KW-1185">Reference proteome</keyword>
<dbReference type="EMBL" id="BAABDK010000016">
    <property type="protein sequence ID" value="GAA4035122.1"/>
    <property type="molecule type" value="Genomic_DNA"/>
</dbReference>
<dbReference type="RefSeq" id="WP_345053530.1">
    <property type="nucleotide sequence ID" value="NZ_BAABDK010000016.1"/>
</dbReference>
<sequence length="70" mass="8006">MVTLHPFTLLAGEVQPAFVYREGTYIAWGWDDLHQAVMLYQLPDGLFVELNYDVDKNEVSHLFAFEAGSE</sequence>
<accession>A0ABP7U3P6</accession>
<protein>
    <submittedName>
        <fullName evidence="1">Uncharacterized protein</fullName>
    </submittedName>
</protein>
<proteinExistence type="predicted"/>
<evidence type="ECO:0000313" key="2">
    <source>
        <dbReference type="Proteomes" id="UP001501469"/>
    </source>
</evidence>